<evidence type="ECO:0000256" key="3">
    <source>
        <dbReference type="ARBA" id="ARBA00022741"/>
    </source>
</evidence>
<dbReference type="InterPro" id="IPR044802">
    <property type="entry name" value="NADKc-like"/>
</dbReference>
<evidence type="ECO:0000256" key="5">
    <source>
        <dbReference type="ARBA" id="ARBA00032897"/>
    </source>
</evidence>
<gene>
    <name evidence="8" type="ORF">PBOR_02865</name>
</gene>
<dbReference type="EC" id="2.7.1.176" evidence="2"/>
<organism evidence="8 9">
    <name type="scientific">Paenibacillus borealis</name>
    <dbReference type="NCBI Taxonomy" id="160799"/>
    <lineage>
        <taxon>Bacteria</taxon>
        <taxon>Bacillati</taxon>
        <taxon>Bacillota</taxon>
        <taxon>Bacilli</taxon>
        <taxon>Bacillales</taxon>
        <taxon>Paenibacillaceae</taxon>
        <taxon>Paenibacillus</taxon>
    </lineage>
</organism>
<dbReference type="AlphaFoldDB" id="A0A089L7H7"/>
<dbReference type="SUPFAM" id="SSF52540">
    <property type="entry name" value="P-loop containing nucleoside triphosphate hydrolases"/>
    <property type="match status" value="1"/>
</dbReference>
<dbReference type="InterPro" id="IPR010488">
    <property type="entry name" value="Zeta_toxin_domain"/>
</dbReference>
<dbReference type="EMBL" id="CP009285">
    <property type="protein sequence ID" value="AIQ56020.1"/>
    <property type="molecule type" value="Genomic_DNA"/>
</dbReference>
<accession>A0A089L7H7</accession>
<dbReference type="Gene3D" id="3.40.50.300">
    <property type="entry name" value="P-loop containing nucleotide triphosphate hydrolases"/>
    <property type="match status" value="1"/>
</dbReference>
<evidence type="ECO:0000256" key="1">
    <source>
        <dbReference type="ARBA" id="ARBA00009104"/>
    </source>
</evidence>
<dbReference type="KEGG" id="pbd:PBOR_02865"/>
<evidence type="ECO:0000256" key="4">
    <source>
        <dbReference type="ARBA" id="ARBA00022840"/>
    </source>
</evidence>
<evidence type="ECO:0000259" key="7">
    <source>
        <dbReference type="Pfam" id="PF06414"/>
    </source>
</evidence>
<evidence type="ECO:0000256" key="6">
    <source>
        <dbReference type="ARBA" id="ARBA00048178"/>
    </source>
</evidence>
<comment type="catalytic activity">
    <reaction evidence="6">
        <text>UDP-N-acetyl-alpha-D-glucosamine + ATP = UDP-N-acetyl-alpha-D-glucosamine 3'-phosphate + ADP + H(+)</text>
        <dbReference type="Rhea" id="RHEA:32671"/>
        <dbReference type="ChEBI" id="CHEBI:15378"/>
        <dbReference type="ChEBI" id="CHEBI:30616"/>
        <dbReference type="ChEBI" id="CHEBI:57705"/>
        <dbReference type="ChEBI" id="CHEBI:64353"/>
        <dbReference type="ChEBI" id="CHEBI:456216"/>
        <dbReference type="EC" id="2.7.1.176"/>
    </reaction>
</comment>
<protein>
    <recommendedName>
        <fullName evidence="5">UDP-N-acetylglucosamine kinase</fullName>
        <ecNumber evidence="2">2.7.1.176</ecNumber>
    </recommendedName>
    <alternativeName>
        <fullName evidence="5">UDP-N-acetylglucosamine kinase</fullName>
    </alternativeName>
</protein>
<evidence type="ECO:0000313" key="9">
    <source>
        <dbReference type="Proteomes" id="UP000029518"/>
    </source>
</evidence>
<dbReference type="GO" id="GO:0005524">
    <property type="term" value="F:ATP binding"/>
    <property type="evidence" value="ECO:0007669"/>
    <property type="project" value="UniProtKB-KW"/>
</dbReference>
<keyword evidence="9" id="KW-1185">Reference proteome</keyword>
<dbReference type="HOGENOM" id="CLU_1140765_0_0_9"/>
<dbReference type="Proteomes" id="UP000029518">
    <property type="component" value="Chromosome"/>
</dbReference>
<proteinExistence type="inferred from homology"/>
<sequence>MDRKTSKELNSRNNYYFPKRRILHRKIVAGLLEGYPSQSAPEINFMGGGTAVGKSMIRDFHLEELGEIGKDFIIIDCDRIKPLIPEYVHFLSEDKESAADRVQAESSDINDMLLEKALLKKAHILFDGTMKDSDYYGPLIQRIRALGYIVSAVIVHAPIEVAFMREEERFLIEKRRVPEHAIRDSHQRVSRSFMELKPLFDAYRLWDNSVQGSAPKVILKKLDRDSEEVTIDLVKVEEFFGKKV</sequence>
<comment type="similarity">
    <text evidence="1">Belongs to the zeta toxin family.</text>
</comment>
<dbReference type="Pfam" id="PF06414">
    <property type="entry name" value="Zeta_toxin"/>
    <property type="match status" value="1"/>
</dbReference>
<evidence type="ECO:0000313" key="8">
    <source>
        <dbReference type="EMBL" id="AIQ56020.1"/>
    </source>
</evidence>
<name>A0A089L7H7_PAEBO</name>
<reference evidence="8" key="1">
    <citation type="submission" date="2014-08" db="EMBL/GenBank/DDBJ databases">
        <title>Comparative genomics of the Paenibacillus odorifer group.</title>
        <authorList>
            <person name="den Bakker H.C."/>
            <person name="Tsai Y.-C.Y.-C."/>
            <person name="Martin N."/>
            <person name="Korlach J."/>
            <person name="Wiedmann M."/>
        </authorList>
    </citation>
    <scope>NUCLEOTIDE SEQUENCE [LARGE SCALE GENOMIC DNA]</scope>
    <source>
        <strain evidence="8">DSM 13188</strain>
    </source>
</reference>
<dbReference type="GO" id="GO:0016301">
    <property type="term" value="F:kinase activity"/>
    <property type="evidence" value="ECO:0007669"/>
    <property type="project" value="InterPro"/>
</dbReference>
<feature type="domain" description="Zeta toxin" evidence="7">
    <location>
        <begin position="33"/>
        <end position="200"/>
    </location>
</feature>
<dbReference type="InterPro" id="IPR027417">
    <property type="entry name" value="P-loop_NTPase"/>
</dbReference>
<dbReference type="RefSeq" id="WP_042210344.1">
    <property type="nucleotide sequence ID" value="NZ_CP009285.1"/>
</dbReference>
<keyword evidence="3" id="KW-0547">Nucleotide-binding</keyword>
<dbReference type="OrthoDB" id="2629223at2"/>
<dbReference type="PANTHER" id="PTHR31153:SF1">
    <property type="entry name" value="CALMODULIN CALCIUM-DEPENDENT NAD KINASE"/>
    <property type="match status" value="1"/>
</dbReference>
<evidence type="ECO:0000256" key="2">
    <source>
        <dbReference type="ARBA" id="ARBA00011963"/>
    </source>
</evidence>
<keyword evidence="4" id="KW-0067">ATP-binding</keyword>
<dbReference type="PANTHER" id="PTHR31153">
    <property type="entry name" value="CALMODULIN CALCIUM-DEPENDENT NAD KINASE"/>
    <property type="match status" value="1"/>
</dbReference>